<protein>
    <recommendedName>
        <fullName evidence="3">DUF4817 domain-containing protein</fullName>
    </recommendedName>
</protein>
<dbReference type="AlphaFoldDB" id="A0A4Y2H0T4"/>
<name>A0A4Y2H0T4_ARAVE</name>
<accession>A0A4Y2H0T4</accession>
<evidence type="ECO:0000313" key="2">
    <source>
        <dbReference type="Proteomes" id="UP000499080"/>
    </source>
</evidence>
<dbReference type="EMBL" id="BGPR01001640">
    <property type="protein sequence ID" value="GBM58576.1"/>
    <property type="molecule type" value="Genomic_DNA"/>
</dbReference>
<reference evidence="1 2" key="1">
    <citation type="journal article" date="2019" name="Sci. Rep.">
        <title>Orb-weaving spider Araneus ventricosus genome elucidates the spidroin gene catalogue.</title>
        <authorList>
            <person name="Kono N."/>
            <person name="Nakamura H."/>
            <person name="Ohtoshi R."/>
            <person name="Moran D.A.P."/>
            <person name="Shinohara A."/>
            <person name="Yoshida Y."/>
            <person name="Fujiwara M."/>
            <person name="Mori M."/>
            <person name="Tomita M."/>
            <person name="Arakawa K."/>
        </authorList>
    </citation>
    <scope>NUCLEOTIDE SEQUENCE [LARGE SCALE GENOMIC DNA]</scope>
</reference>
<evidence type="ECO:0008006" key="3">
    <source>
        <dbReference type="Google" id="ProtNLM"/>
    </source>
</evidence>
<proteinExistence type="predicted"/>
<evidence type="ECO:0000313" key="1">
    <source>
        <dbReference type="EMBL" id="GBM58576.1"/>
    </source>
</evidence>
<sequence>MKQTRRGPMSPCALRKMIQKFETTRQLGILPGRGRKQIPSSIFEDVATVVVEASNWSPHGSVSVPVVSLVLDMPHSTVRKILRRILNFYPYKIKPMHLLKDGDSEVCTTFALGFLARMVVDVTWSWNIMWSEEAQFCPNGYVNTHNC</sequence>
<organism evidence="1 2">
    <name type="scientific">Araneus ventricosus</name>
    <name type="common">Orbweaver spider</name>
    <name type="synonym">Epeira ventricosa</name>
    <dbReference type="NCBI Taxonomy" id="182803"/>
    <lineage>
        <taxon>Eukaryota</taxon>
        <taxon>Metazoa</taxon>
        <taxon>Ecdysozoa</taxon>
        <taxon>Arthropoda</taxon>
        <taxon>Chelicerata</taxon>
        <taxon>Arachnida</taxon>
        <taxon>Araneae</taxon>
        <taxon>Araneomorphae</taxon>
        <taxon>Entelegynae</taxon>
        <taxon>Araneoidea</taxon>
        <taxon>Araneidae</taxon>
        <taxon>Araneus</taxon>
    </lineage>
</organism>
<dbReference type="Proteomes" id="UP000499080">
    <property type="component" value="Unassembled WGS sequence"/>
</dbReference>
<keyword evidence="2" id="KW-1185">Reference proteome</keyword>
<gene>
    <name evidence="1" type="ORF">AVEN_222801_1</name>
</gene>
<comment type="caution">
    <text evidence="1">The sequence shown here is derived from an EMBL/GenBank/DDBJ whole genome shotgun (WGS) entry which is preliminary data.</text>
</comment>